<dbReference type="PANTHER" id="PTHR12365:SF8">
    <property type="entry name" value="PROTEIN SPROUTY HOMOLOG 2"/>
    <property type="match status" value="1"/>
</dbReference>
<feature type="region of interest" description="Disordered" evidence="8">
    <location>
        <begin position="1"/>
        <end position="150"/>
    </location>
</feature>
<dbReference type="GO" id="GO:0048513">
    <property type="term" value="P:animal organ development"/>
    <property type="evidence" value="ECO:0007669"/>
    <property type="project" value="TreeGrafter"/>
</dbReference>
<keyword evidence="7" id="KW-0472">Membrane</keyword>
<dbReference type="InterPro" id="IPR051192">
    <property type="entry name" value="Sprouty_domain"/>
</dbReference>
<evidence type="ECO:0000256" key="2">
    <source>
        <dbReference type="ARBA" id="ARBA00004496"/>
    </source>
</evidence>
<feature type="compositionally biased region" description="Low complexity" evidence="8">
    <location>
        <begin position="95"/>
        <end position="111"/>
    </location>
</feature>
<comment type="caution">
    <text evidence="9">The sequence shown here is derived from an EMBL/GenBank/DDBJ whole genome shotgun (WGS) entry which is preliminary data.</text>
</comment>
<dbReference type="PROSITE" id="PS51227">
    <property type="entry name" value="SPR"/>
    <property type="match status" value="1"/>
</dbReference>
<feature type="compositionally biased region" description="Polar residues" evidence="8">
    <location>
        <begin position="65"/>
        <end position="83"/>
    </location>
</feature>
<evidence type="ECO:0000313" key="9">
    <source>
        <dbReference type="EMBL" id="KAK7166763.1"/>
    </source>
</evidence>
<evidence type="ECO:0000313" key="10">
    <source>
        <dbReference type="Proteomes" id="UP001364617"/>
    </source>
</evidence>
<evidence type="ECO:0000256" key="4">
    <source>
        <dbReference type="ARBA" id="ARBA00018854"/>
    </source>
</evidence>
<accession>A0AAN9DAK2</accession>
<dbReference type="Pfam" id="PF05210">
    <property type="entry name" value="Sprouty"/>
    <property type="match status" value="1"/>
</dbReference>
<keyword evidence="6" id="KW-0963">Cytoplasm</keyword>
<organism evidence="9 10">
    <name type="scientific">Phoxinus phoxinus</name>
    <name type="common">Eurasian minnow</name>
    <dbReference type="NCBI Taxonomy" id="58324"/>
    <lineage>
        <taxon>Eukaryota</taxon>
        <taxon>Metazoa</taxon>
        <taxon>Chordata</taxon>
        <taxon>Craniata</taxon>
        <taxon>Vertebrata</taxon>
        <taxon>Euteleostomi</taxon>
        <taxon>Actinopterygii</taxon>
        <taxon>Neopterygii</taxon>
        <taxon>Teleostei</taxon>
        <taxon>Ostariophysi</taxon>
        <taxon>Cypriniformes</taxon>
        <taxon>Leuciscidae</taxon>
        <taxon>Phoxininae</taxon>
        <taxon>Phoxinus</taxon>
    </lineage>
</organism>
<evidence type="ECO:0000256" key="6">
    <source>
        <dbReference type="ARBA" id="ARBA00022490"/>
    </source>
</evidence>
<keyword evidence="5" id="KW-0217">Developmental protein</keyword>
<dbReference type="InterPro" id="IPR007875">
    <property type="entry name" value="Sprouty"/>
</dbReference>
<reference evidence="9 10" key="1">
    <citation type="submission" date="2024-02" db="EMBL/GenBank/DDBJ databases">
        <title>Chromosome-level genome assembly of the Eurasian Minnow (Phoxinus phoxinus).</title>
        <authorList>
            <person name="Oriowo T.O."/>
            <person name="Martin S."/>
            <person name="Stange M."/>
            <person name="Chrysostomakis Y."/>
            <person name="Brown T."/>
            <person name="Winkler S."/>
            <person name="Kukowka S."/>
            <person name="Myers E.W."/>
            <person name="Bohne A."/>
        </authorList>
    </citation>
    <scope>NUCLEOTIDE SEQUENCE [LARGE SCALE GENOMIC DNA]</scope>
    <source>
        <strain evidence="9">ZFMK-TIS-60720</strain>
        <tissue evidence="9">Whole Organism</tissue>
    </source>
</reference>
<dbReference type="PANTHER" id="PTHR12365">
    <property type="entry name" value="SPROUTY"/>
    <property type="match status" value="1"/>
</dbReference>
<sequence>MDTRAQNGGGSGSSGLLRALRDSGRPQTGDSEPWDAQVLSLDQIRTIRGSNEYTEGPTVAPRPPASQQKVDSQPSSLNSTASIELSEHRNSPRVQRAGQQSPQQAPQSPRSDLSRSASGPSDGSNSTARASTGSTSSEQRLLGNAGGMGDRVVRVQPKRPEPKQDELKPFVPAGGQAADGKHSNRCEDCGRCKCKGCTCPRTLPSCWMCGRRCLCSATTAMDYVTCVCCVKGLFYHCSSDDEDVCADKPFSCSQSHCCMRWSAISVLAIFLPCLLCYLPAKGCVALCQACYDCTSRPGCRCKNKGVDEARFLE</sequence>
<dbReference type="GO" id="GO:0016020">
    <property type="term" value="C:membrane"/>
    <property type="evidence" value="ECO:0007669"/>
    <property type="project" value="UniProtKB-SubCell"/>
</dbReference>
<evidence type="ECO:0000256" key="7">
    <source>
        <dbReference type="ARBA" id="ARBA00023136"/>
    </source>
</evidence>
<comment type="subcellular location">
    <subcellularLocation>
        <location evidence="2">Cytoplasm</location>
    </subcellularLocation>
    <subcellularLocation>
        <location evidence="1">Membrane</location>
    </subcellularLocation>
</comment>
<keyword evidence="10" id="KW-1185">Reference proteome</keyword>
<evidence type="ECO:0000256" key="8">
    <source>
        <dbReference type="SAM" id="MobiDB-lite"/>
    </source>
</evidence>
<evidence type="ECO:0000256" key="3">
    <source>
        <dbReference type="ARBA" id="ARBA00010964"/>
    </source>
</evidence>
<dbReference type="GO" id="GO:0005829">
    <property type="term" value="C:cytosol"/>
    <property type="evidence" value="ECO:0007669"/>
    <property type="project" value="TreeGrafter"/>
</dbReference>
<name>A0AAN9DAK2_9TELE</name>
<proteinExistence type="inferred from homology"/>
<comment type="similarity">
    <text evidence="3">Belongs to the sprouty family.</text>
</comment>
<evidence type="ECO:0000256" key="5">
    <source>
        <dbReference type="ARBA" id="ARBA00022473"/>
    </source>
</evidence>
<protein>
    <recommendedName>
        <fullName evidence="4">Protein sprouty homolog 2</fullName>
    </recommendedName>
</protein>
<dbReference type="AlphaFoldDB" id="A0AAN9DAK2"/>
<gene>
    <name evidence="9" type="ORF">R3I93_006512</name>
</gene>
<dbReference type="GO" id="GO:0046580">
    <property type="term" value="P:negative regulation of Ras protein signal transduction"/>
    <property type="evidence" value="ECO:0007669"/>
    <property type="project" value="TreeGrafter"/>
</dbReference>
<dbReference type="EMBL" id="JAYKXH010000006">
    <property type="protein sequence ID" value="KAK7166763.1"/>
    <property type="molecule type" value="Genomic_DNA"/>
</dbReference>
<dbReference type="GO" id="GO:0040037">
    <property type="term" value="P:negative regulation of fibroblast growth factor receptor signaling pathway"/>
    <property type="evidence" value="ECO:0007669"/>
    <property type="project" value="TreeGrafter"/>
</dbReference>
<feature type="compositionally biased region" description="Low complexity" evidence="8">
    <location>
        <begin position="123"/>
        <end position="137"/>
    </location>
</feature>
<dbReference type="Proteomes" id="UP001364617">
    <property type="component" value="Unassembled WGS sequence"/>
</dbReference>
<evidence type="ECO:0000256" key="1">
    <source>
        <dbReference type="ARBA" id="ARBA00004370"/>
    </source>
</evidence>